<dbReference type="AlphaFoldDB" id="A0A5A7N5K6"/>
<organism evidence="1 2">
    <name type="scientific">Iodidimonas nitroreducens</name>
    <dbReference type="NCBI Taxonomy" id="1236968"/>
    <lineage>
        <taxon>Bacteria</taxon>
        <taxon>Pseudomonadati</taxon>
        <taxon>Pseudomonadota</taxon>
        <taxon>Alphaproteobacteria</taxon>
        <taxon>Iodidimonadales</taxon>
        <taxon>Iodidimonadaceae</taxon>
        <taxon>Iodidimonas</taxon>
    </lineage>
</organism>
<reference evidence="1 2" key="1">
    <citation type="submission" date="2019-09" db="EMBL/GenBank/DDBJ databases">
        <title>NBRP : Genome information of microbial organism related human and environment.</title>
        <authorList>
            <person name="Hattori M."/>
            <person name="Oshima K."/>
            <person name="Inaba H."/>
            <person name="Suda W."/>
            <person name="Sakamoto M."/>
            <person name="Iino T."/>
            <person name="Kitahara M."/>
            <person name="Oshida Y."/>
            <person name="Iida T."/>
            <person name="Kudo T."/>
            <person name="Itoh T."/>
            <person name="Ohkuma M."/>
        </authorList>
    </citation>
    <scope>NUCLEOTIDE SEQUENCE [LARGE SCALE GENOMIC DNA]</scope>
    <source>
        <strain evidence="1 2">Q-1</strain>
    </source>
</reference>
<keyword evidence="2" id="KW-1185">Reference proteome</keyword>
<sequence length="64" mass="7176">MAGRPHFFAADEPSPFDLTAKHLSFEANLRFIHNSLMQAYERQSAAEAAQKKQTEENILLGGSR</sequence>
<protein>
    <submittedName>
        <fullName evidence="1">Uncharacterized protein</fullName>
    </submittedName>
</protein>
<dbReference type="EMBL" id="BKCN01000004">
    <property type="protein sequence ID" value="GER03581.1"/>
    <property type="molecule type" value="Genomic_DNA"/>
</dbReference>
<dbReference type="RefSeq" id="WP_150006926.1">
    <property type="nucleotide sequence ID" value="NZ_BKCN01000004.1"/>
</dbReference>
<name>A0A5A7N5K6_9PROT</name>
<accession>A0A5A7N5K6</accession>
<proteinExistence type="predicted"/>
<evidence type="ECO:0000313" key="1">
    <source>
        <dbReference type="EMBL" id="GER03581.1"/>
    </source>
</evidence>
<dbReference type="Proteomes" id="UP000324996">
    <property type="component" value="Unassembled WGS sequence"/>
</dbReference>
<gene>
    <name evidence="1" type="ORF">JCM17846_12630</name>
</gene>
<evidence type="ECO:0000313" key="2">
    <source>
        <dbReference type="Proteomes" id="UP000324996"/>
    </source>
</evidence>
<comment type="caution">
    <text evidence="1">The sequence shown here is derived from an EMBL/GenBank/DDBJ whole genome shotgun (WGS) entry which is preliminary data.</text>
</comment>